<keyword evidence="1" id="KW-0732">Signal</keyword>
<dbReference type="PANTHER" id="PTHR10161:SF14">
    <property type="entry name" value="TARTRATE-RESISTANT ACID PHOSPHATASE TYPE 5"/>
    <property type="match status" value="1"/>
</dbReference>
<evidence type="ECO:0000256" key="1">
    <source>
        <dbReference type="ARBA" id="ARBA00022729"/>
    </source>
</evidence>
<evidence type="ECO:0000313" key="5">
    <source>
        <dbReference type="EMBL" id="KAK3281631.1"/>
    </source>
</evidence>
<dbReference type="Gene3D" id="3.60.21.10">
    <property type="match status" value="1"/>
</dbReference>
<evidence type="ECO:0000259" key="4">
    <source>
        <dbReference type="Pfam" id="PF00149"/>
    </source>
</evidence>
<name>A0AAE0GQF0_9CHLO</name>
<dbReference type="GO" id="GO:0016787">
    <property type="term" value="F:hydrolase activity"/>
    <property type="evidence" value="ECO:0007669"/>
    <property type="project" value="UniProtKB-KW"/>
</dbReference>
<comment type="caution">
    <text evidence="5">The sequence shown here is derived from an EMBL/GenBank/DDBJ whole genome shotgun (WGS) entry which is preliminary data.</text>
</comment>
<proteinExistence type="predicted"/>
<keyword evidence="6" id="KW-1185">Reference proteome</keyword>
<dbReference type="SUPFAM" id="SSF56300">
    <property type="entry name" value="Metallo-dependent phosphatases"/>
    <property type="match status" value="1"/>
</dbReference>
<protein>
    <recommendedName>
        <fullName evidence="4">Calcineurin-like phosphoesterase domain-containing protein</fullName>
    </recommendedName>
</protein>
<sequence length="325" mass="35701">GIIWAAADAGRVPCSCDSDYAEAQAALAELRLTSTSSPQPPPQPPSFPPPLPPLAPPPPFPYPPPPQPFPPAGPPPPCPFPPPVPPPPPGPPDCAPPIPWPPSHPPSPEPSPPSGTLRFQAIADCGGQDDEFPYTTETQLAVAAQMGSYAAATSTDFVLFLGDNFYDVGLRNSPALKNESSFRTEEGFEKVYGRHLPEIPFYVLAGNHDHYGDVTQQLAYSALNLQWNFPHLFYSHKHTIPNSRTTMEVIMIDCQLLQEEWRNMRLSPIYNPRDFTWMAEKHWSWLEVALEASTADWLVTTRSSPVRHVCSCSLSLYGMRGNTDA</sequence>
<dbReference type="Pfam" id="PF00149">
    <property type="entry name" value="Metallophos"/>
    <property type="match status" value="1"/>
</dbReference>
<dbReference type="InterPro" id="IPR051558">
    <property type="entry name" value="Metallophosphoesterase_PAP"/>
</dbReference>
<dbReference type="PANTHER" id="PTHR10161">
    <property type="entry name" value="TARTRATE-RESISTANT ACID PHOSPHATASE TYPE 5"/>
    <property type="match status" value="1"/>
</dbReference>
<dbReference type="InterPro" id="IPR029052">
    <property type="entry name" value="Metallo-depent_PP-like"/>
</dbReference>
<evidence type="ECO:0000256" key="2">
    <source>
        <dbReference type="ARBA" id="ARBA00022801"/>
    </source>
</evidence>
<feature type="compositionally biased region" description="Pro residues" evidence="3">
    <location>
        <begin position="38"/>
        <end position="113"/>
    </location>
</feature>
<dbReference type="EMBL" id="LGRX02003772">
    <property type="protein sequence ID" value="KAK3281631.1"/>
    <property type="molecule type" value="Genomic_DNA"/>
</dbReference>
<feature type="domain" description="Calcineurin-like phosphoesterase" evidence="4">
    <location>
        <begin position="121"/>
        <end position="232"/>
    </location>
</feature>
<dbReference type="PRINTS" id="PR01217">
    <property type="entry name" value="PRICHEXTENSN"/>
</dbReference>
<evidence type="ECO:0000256" key="3">
    <source>
        <dbReference type="SAM" id="MobiDB-lite"/>
    </source>
</evidence>
<dbReference type="InterPro" id="IPR004843">
    <property type="entry name" value="Calcineurin-like_PHP"/>
</dbReference>
<reference evidence="5 6" key="1">
    <citation type="journal article" date="2015" name="Genome Biol. Evol.">
        <title>Comparative Genomics of a Bacterivorous Green Alga Reveals Evolutionary Causalities and Consequences of Phago-Mixotrophic Mode of Nutrition.</title>
        <authorList>
            <person name="Burns J.A."/>
            <person name="Paasch A."/>
            <person name="Narechania A."/>
            <person name="Kim E."/>
        </authorList>
    </citation>
    <scope>NUCLEOTIDE SEQUENCE [LARGE SCALE GENOMIC DNA]</scope>
    <source>
        <strain evidence="5 6">PLY_AMNH</strain>
    </source>
</reference>
<gene>
    <name evidence="5" type="ORF">CYMTET_10582</name>
</gene>
<evidence type="ECO:0000313" key="6">
    <source>
        <dbReference type="Proteomes" id="UP001190700"/>
    </source>
</evidence>
<keyword evidence="2" id="KW-0378">Hydrolase</keyword>
<feature type="non-terminal residue" evidence="5">
    <location>
        <position position="1"/>
    </location>
</feature>
<feature type="region of interest" description="Disordered" evidence="3">
    <location>
        <begin position="29"/>
        <end position="117"/>
    </location>
</feature>
<organism evidence="5 6">
    <name type="scientific">Cymbomonas tetramitiformis</name>
    <dbReference type="NCBI Taxonomy" id="36881"/>
    <lineage>
        <taxon>Eukaryota</taxon>
        <taxon>Viridiplantae</taxon>
        <taxon>Chlorophyta</taxon>
        <taxon>Pyramimonadophyceae</taxon>
        <taxon>Pyramimonadales</taxon>
        <taxon>Pyramimonadaceae</taxon>
        <taxon>Cymbomonas</taxon>
    </lineage>
</organism>
<accession>A0AAE0GQF0</accession>
<dbReference type="Proteomes" id="UP001190700">
    <property type="component" value="Unassembled WGS sequence"/>
</dbReference>
<dbReference type="AlphaFoldDB" id="A0AAE0GQF0"/>